<gene>
    <name evidence="2" type="ORF">PoMZ_03049</name>
</gene>
<feature type="compositionally biased region" description="Basic residues" evidence="1">
    <location>
        <begin position="152"/>
        <end position="162"/>
    </location>
</feature>
<sequence length="168" mass="18733">MTINKNTTDIGPAVLKTTRTKKNQKRELPQLLPKNENMDGPADYKSSHVGKTWTKAAPTEMTPPPPPPPPPPPAAPASNRAARRELVLRDRQHAKLQAELGADASSSSAAKVEKELLAWERRRKRLADKRKLKLAARRIDSGIKNRTDKQEKRARRVAGSRKIKTDKA</sequence>
<organism evidence="2 3">
    <name type="scientific">Pyricularia oryzae</name>
    <name type="common">Rice blast fungus</name>
    <name type="synonym">Magnaporthe oryzae</name>
    <dbReference type="NCBI Taxonomy" id="318829"/>
    <lineage>
        <taxon>Eukaryota</taxon>
        <taxon>Fungi</taxon>
        <taxon>Dikarya</taxon>
        <taxon>Ascomycota</taxon>
        <taxon>Pezizomycotina</taxon>
        <taxon>Sordariomycetes</taxon>
        <taxon>Sordariomycetidae</taxon>
        <taxon>Magnaporthales</taxon>
        <taxon>Pyriculariaceae</taxon>
        <taxon>Pyricularia</taxon>
    </lineage>
</organism>
<feature type="compositionally biased region" description="Pro residues" evidence="1">
    <location>
        <begin position="61"/>
        <end position="75"/>
    </location>
</feature>
<evidence type="ECO:0000256" key="1">
    <source>
        <dbReference type="SAM" id="MobiDB-lite"/>
    </source>
</evidence>
<dbReference type="AlphaFoldDB" id="A0A4P7N693"/>
<dbReference type="SUPFAM" id="SSF101447">
    <property type="entry name" value="Formin homology 2 domain (FH2 domain)"/>
    <property type="match status" value="1"/>
</dbReference>
<dbReference type="VEuPathDB" id="FungiDB:M_BR32_EuGene_00118591"/>
<feature type="compositionally biased region" description="Basic and acidic residues" evidence="1">
    <location>
        <begin position="140"/>
        <end position="151"/>
    </location>
</feature>
<dbReference type="Proteomes" id="UP000294847">
    <property type="component" value="Chromosome 3"/>
</dbReference>
<evidence type="ECO:0000313" key="3">
    <source>
        <dbReference type="Proteomes" id="UP000294847"/>
    </source>
</evidence>
<reference evidence="2 3" key="1">
    <citation type="journal article" date="2019" name="Mol. Biol. Evol.">
        <title>Blast fungal genomes show frequent chromosomal changes, gene gains and losses, and effector gene turnover.</title>
        <authorList>
            <person name="Gomez Luciano L.B."/>
            <person name="Jason Tsai I."/>
            <person name="Chuma I."/>
            <person name="Tosa Y."/>
            <person name="Chen Y.H."/>
            <person name="Li J.Y."/>
            <person name="Li M.Y."/>
            <person name="Jade Lu M.Y."/>
            <person name="Nakayashiki H."/>
            <person name="Li W.H."/>
        </authorList>
    </citation>
    <scope>NUCLEOTIDE SEQUENCE [LARGE SCALE GENOMIC DNA]</scope>
    <source>
        <strain evidence="2">MZ5-1-6</strain>
    </source>
</reference>
<name>A0A4P7N693_PYROR</name>
<proteinExistence type="predicted"/>
<feature type="region of interest" description="Disordered" evidence="1">
    <location>
        <begin position="1"/>
        <end position="84"/>
    </location>
</feature>
<feature type="region of interest" description="Disordered" evidence="1">
    <location>
        <begin position="140"/>
        <end position="168"/>
    </location>
</feature>
<evidence type="ECO:0000313" key="2">
    <source>
        <dbReference type="EMBL" id="QBZ58108.1"/>
    </source>
</evidence>
<protein>
    <submittedName>
        <fullName evidence="2">Uncharacterized protein</fullName>
    </submittedName>
</protein>
<accession>A0A4P7N693</accession>
<dbReference type="EMBL" id="CP034206">
    <property type="protein sequence ID" value="QBZ58108.1"/>
    <property type="molecule type" value="Genomic_DNA"/>
</dbReference>